<comment type="caution">
    <text evidence="2">The sequence shown here is derived from an EMBL/GenBank/DDBJ whole genome shotgun (WGS) entry which is preliminary data.</text>
</comment>
<gene>
    <name evidence="2" type="ORF">DBO85_10035</name>
</gene>
<feature type="chain" id="PRO_5015706046" evidence="1">
    <location>
        <begin position="28"/>
        <end position="72"/>
    </location>
</feature>
<evidence type="ECO:0000313" key="3">
    <source>
        <dbReference type="Proteomes" id="UP000244064"/>
    </source>
</evidence>
<organism evidence="2 3">
    <name type="scientific">Pseudomonas mangrovi</name>
    <dbReference type="NCBI Taxonomy" id="2161748"/>
    <lineage>
        <taxon>Bacteria</taxon>
        <taxon>Pseudomonadati</taxon>
        <taxon>Pseudomonadota</taxon>
        <taxon>Gammaproteobacteria</taxon>
        <taxon>Pseudomonadales</taxon>
        <taxon>Pseudomonadaceae</taxon>
        <taxon>Pseudomonas</taxon>
    </lineage>
</organism>
<dbReference type="Proteomes" id="UP000244064">
    <property type="component" value="Unassembled WGS sequence"/>
</dbReference>
<protein>
    <submittedName>
        <fullName evidence="2">Uncharacterized protein</fullName>
    </submittedName>
</protein>
<sequence length="72" mass="7485">MIQPLGRALLLTGMVSGMLLMAGHSPAGEGPGSGARAVTVEQSLGEWALPALSLEPASGWVERSAPVQRWVF</sequence>
<reference evidence="2 3" key="1">
    <citation type="submission" date="2018-04" db="EMBL/GenBank/DDBJ databases">
        <title>Pseudomonas sp. nov., isolated from mangrove soil.</title>
        <authorList>
            <person name="Chen C."/>
        </authorList>
    </citation>
    <scope>NUCLEOTIDE SEQUENCE [LARGE SCALE GENOMIC DNA]</scope>
    <source>
        <strain evidence="2 3">TC-11</strain>
    </source>
</reference>
<name>A0A2T5P9L2_9PSED</name>
<keyword evidence="3" id="KW-1185">Reference proteome</keyword>
<evidence type="ECO:0000313" key="2">
    <source>
        <dbReference type="EMBL" id="PTU74424.1"/>
    </source>
</evidence>
<proteinExistence type="predicted"/>
<feature type="signal peptide" evidence="1">
    <location>
        <begin position="1"/>
        <end position="27"/>
    </location>
</feature>
<accession>A0A2T5P9L2</accession>
<keyword evidence="1" id="KW-0732">Signal</keyword>
<dbReference type="AlphaFoldDB" id="A0A2T5P9L2"/>
<dbReference type="EMBL" id="QASN01000017">
    <property type="protein sequence ID" value="PTU74424.1"/>
    <property type="molecule type" value="Genomic_DNA"/>
</dbReference>
<evidence type="ECO:0000256" key="1">
    <source>
        <dbReference type="SAM" id="SignalP"/>
    </source>
</evidence>